<dbReference type="RefSeq" id="WP_117003163.1">
    <property type="nucleotide sequence ID" value="NZ_BMJS01000016.1"/>
</dbReference>
<sequence length="238" mass="28000">MNKLDDNTFYQSQSIWSDDEGNTFKIVFGYFEDKETAYNFPATVRLIWEAGEFHFYEKETVKRSLVTRDDIRYENDMPLESIETLYNLKTAGQDDVFWRSNYTKRLDCIRREVVTKKIDQNIDVAYQELWRVIFVIMDNIAEAIKYGGELEIVGNSLDNALNLWKKSICLMQGIKTFSYQTHDDHLMSVHEILNEVFRSLNMDSSYRLIKLGQSKKYEALNDINIAAKGLLNGKYIFR</sequence>
<keyword evidence="2" id="KW-1185">Reference proteome</keyword>
<comment type="caution">
    <text evidence="1">The sequence shown here is derived from an EMBL/GenBank/DDBJ whole genome shotgun (WGS) entry which is preliminary data.</text>
</comment>
<gene>
    <name evidence="1" type="ORF">GCM10010995_15760</name>
</gene>
<accession>A0A8J2Z551</accession>
<proteinExistence type="predicted"/>
<reference evidence="1" key="1">
    <citation type="journal article" date="2014" name="Int. J. Syst. Evol. Microbiol.">
        <title>Complete genome sequence of Corynebacterium casei LMG S-19264T (=DSM 44701T), isolated from a smear-ripened cheese.</title>
        <authorList>
            <consortium name="US DOE Joint Genome Institute (JGI-PGF)"/>
            <person name="Walter F."/>
            <person name="Albersmeier A."/>
            <person name="Kalinowski J."/>
            <person name="Ruckert C."/>
        </authorList>
    </citation>
    <scope>NUCLEOTIDE SEQUENCE</scope>
    <source>
        <strain evidence="1">CGMCC 1.15758</strain>
    </source>
</reference>
<evidence type="ECO:0000313" key="2">
    <source>
        <dbReference type="Proteomes" id="UP000636949"/>
    </source>
</evidence>
<protein>
    <submittedName>
        <fullName evidence="1">Uncharacterized protein</fullName>
    </submittedName>
</protein>
<dbReference type="OrthoDB" id="9819829at2"/>
<evidence type="ECO:0000313" key="1">
    <source>
        <dbReference type="EMBL" id="GGF99331.1"/>
    </source>
</evidence>
<name>A0A8J2Z551_9GAMM</name>
<dbReference type="AlphaFoldDB" id="A0A8J2Z551"/>
<organism evidence="1 2">
    <name type="scientific">Cysteiniphilum litorale</name>
    <dbReference type="NCBI Taxonomy" id="2056700"/>
    <lineage>
        <taxon>Bacteria</taxon>
        <taxon>Pseudomonadati</taxon>
        <taxon>Pseudomonadota</taxon>
        <taxon>Gammaproteobacteria</taxon>
        <taxon>Thiotrichales</taxon>
        <taxon>Fastidiosibacteraceae</taxon>
        <taxon>Cysteiniphilum</taxon>
    </lineage>
</organism>
<reference evidence="1" key="2">
    <citation type="submission" date="2020-09" db="EMBL/GenBank/DDBJ databases">
        <authorList>
            <person name="Sun Q."/>
            <person name="Zhou Y."/>
        </authorList>
    </citation>
    <scope>NUCLEOTIDE SEQUENCE</scope>
    <source>
        <strain evidence="1">CGMCC 1.15758</strain>
    </source>
</reference>
<dbReference type="Proteomes" id="UP000636949">
    <property type="component" value="Unassembled WGS sequence"/>
</dbReference>
<dbReference type="EMBL" id="BMJS01000016">
    <property type="protein sequence ID" value="GGF99331.1"/>
    <property type="molecule type" value="Genomic_DNA"/>
</dbReference>